<reference evidence="1" key="4">
    <citation type="submission" date="2019-03" db="UniProtKB">
        <authorList>
            <consortium name="EnsemblPlants"/>
        </authorList>
    </citation>
    <scope>IDENTIFICATION</scope>
</reference>
<reference evidence="1" key="5">
    <citation type="journal article" date="2021" name="G3 (Bethesda)">
        <title>Aegilops tauschii genome assembly Aet v5.0 features greater sequence contiguity and improved annotation.</title>
        <authorList>
            <person name="Wang L."/>
            <person name="Zhu T."/>
            <person name="Rodriguez J.C."/>
            <person name="Deal K.R."/>
            <person name="Dubcovsky J."/>
            <person name="McGuire P.E."/>
            <person name="Lux T."/>
            <person name="Spannagl M."/>
            <person name="Mayer K.F.X."/>
            <person name="Baldrich P."/>
            <person name="Meyers B.C."/>
            <person name="Huo N."/>
            <person name="Gu Y.Q."/>
            <person name="Zhou H."/>
            <person name="Devos K.M."/>
            <person name="Bennetzen J.L."/>
            <person name="Unver T."/>
            <person name="Budak H."/>
            <person name="Gulick P.J."/>
            <person name="Galiba G."/>
            <person name="Kalapos B."/>
            <person name="Nelson D.R."/>
            <person name="Li P."/>
            <person name="You F.M."/>
            <person name="Luo M.C."/>
            <person name="Dvorak J."/>
        </authorList>
    </citation>
    <scope>NUCLEOTIDE SEQUENCE [LARGE SCALE GENOMIC DNA]</scope>
    <source>
        <strain evidence="1">cv. AL8/78</strain>
    </source>
</reference>
<organism evidence="1 2">
    <name type="scientific">Aegilops tauschii subsp. strangulata</name>
    <name type="common">Goatgrass</name>
    <dbReference type="NCBI Taxonomy" id="200361"/>
    <lineage>
        <taxon>Eukaryota</taxon>
        <taxon>Viridiplantae</taxon>
        <taxon>Streptophyta</taxon>
        <taxon>Embryophyta</taxon>
        <taxon>Tracheophyta</taxon>
        <taxon>Spermatophyta</taxon>
        <taxon>Magnoliopsida</taxon>
        <taxon>Liliopsida</taxon>
        <taxon>Poales</taxon>
        <taxon>Poaceae</taxon>
        <taxon>BOP clade</taxon>
        <taxon>Pooideae</taxon>
        <taxon>Triticodae</taxon>
        <taxon>Triticeae</taxon>
        <taxon>Triticinae</taxon>
        <taxon>Aegilops</taxon>
    </lineage>
</organism>
<reference evidence="2" key="1">
    <citation type="journal article" date="2014" name="Science">
        <title>Ancient hybridizations among the ancestral genomes of bread wheat.</title>
        <authorList>
            <consortium name="International Wheat Genome Sequencing Consortium,"/>
            <person name="Marcussen T."/>
            <person name="Sandve S.R."/>
            <person name="Heier L."/>
            <person name="Spannagl M."/>
            <person name="Pfeifer M."/>
            <person name="Jakobsen K.S."/>
            <person name="Wulff B.B."/>
            <person name="Steuernagel B."/>
            <person name="Mayer K.F."/>
            <person name="Olsen O.A."/>
        </authorList>
    </citation>
    <scope>NUCLEOTIDE SEQUENCE [LARGE SCALE GENOMIC DNA]</scope>
    <source>
        <strain evidence="2">cv. AL8/78</strain>
    </source>
</reference>
<proteinExistence type="predicted"/>
<dbReference type="EnsemblPlants" id="AET5Gv20837600.1">
    <property type="protein sequence ID" value="AET5Gv20837600.1"/>
    <property type="gene ID" value="AET5Gv20837600"/>
</dbReference>
<dbReference type="AlphaFoldDB" id="A0A453LM85"/>
<accession>A0A453LM85</accession>
<keyword evidence="2" id="KW-1185">Reference proteome</keyword>
<dbReference type="Gramene" id="AET5Gv20837600.1">
    <property type="protein sequence ID" value="AET5Gv20837600.1"/>
    <property type="gene ID" value="AET5Gv20837600"/>
</dbReference>
<sequence length="77" mass="8394">FFVSTRNRPRPGTVGFCPVRILERVSFPLSFGSFCLDKAEGESSSGGEEAIHGDSELFHRSILISPPFSLRPPAAEV</sequence>
<dbReference type="Proteomes" id="UP000015105">
    <property type="component" value="Chromosome 5D"/>
</dbReference>
<evidence type="ECO:0000313" key="2">
    <source>
        <dbReference type="Proteomes" id="UP000015105"/>
    </source>
</evidence>
<reference evidence="1" key="3">
    <citation type="journal article" date="2017" name="Nature">
        <title>Genome sequence of the progenitor of the wheat D genome Aegilops tauschii.</title>
        <authorList>
            <person name="Luo M.C."/>
            <person name="Gu Y.Q."/>
            <person name="Puiu D."/>
            <person name="Wang H."/>
            <person name="Twardziok S.O."/>
            <person name="Deal K.R."/>
            <person name="Huo N."/>
            <person name="Zhu T."/>
            <person name="Wang L."/>
            <person name="Wang Y."/>
            <person name="McGuire P.E."/>
            <person name="Liu S."/>
            <person name="Long H."/>
            <person name="Ramasamy R.K."/>
            <person name="Rodriguez J.C."/>
            <person name="Van S.L."/>
            <person name="Yuan L."/>
            <person name="Wang Z."/>
            <person name="Xia Z."/>
            <person name="Xiao L."/>
            <person name="Anderson O.D."/>
            <person name="Ouyang S."/>
            <person name="Liang Y."/>
            <person name="Zimin A.V."/>
            <person name="Pertea G."/>
            <person name="Qi P."/>
            <person name="Bennetzen J.L."/>
            <person name="Dai X."/>
            <person name="Dawson M.W."/>
            <person name="Muller H.G."/>
            <person name="Kugler K."/>
            <person name="Rivarola-Duarte L."/>
            <person name="Spannagl M."/>
            <person name="Mayer K.F.X."/>
            <person name="Lu F.H."/>
            <person name="Bevan M.W."/>
            <person name="Leroy P."/>
            <person name="Li P."/>
            <person name="You F.M."/>
            <person name="Sun Q."/>
            <person name="Liu Z."/>
            <person name="Lyons E."/>
            <person name="Wicker T."/>
            <person name="Salzberg S.L."/>
            <person name="Devos K.M."/>
            <person name="Dvorak J."/>
        </authorList>
    </citation>
    <scope>NUCLEOTIDE SEQUENCE [LARGE SCALE GENOMIC DNA]</scope>
    <source>
        <strain evidence="1">cv. AL8/78</strain>
    </source>
</reference>
<reference evidence="2" key="2">
    <citation type="journal article" date="2017" name="Nat. Plants">
        <title>The Aegilops tauschii genome reveals multiple impacts of transposons.</title>
        <authorList>
            <person name="Zhao G."/>
            <person name="Zou C."/>
            <person name="Li K."/>
            <person name="Wang K."/>
            <person name="Li T."/>
            <person name="Gao L."/>
            <person name="Zhang X."/>
            <person name="Wang H."/>
            <person name="Yang Z."/>
            <person name="Liu X."/>
            <person name="Jiang W."/>
            <person name="Mao L."/>
            <person name="Kong X."/>
            <person name="Jiao Y."/>
            <person name="Jia J."/>
        </authorList>
    </citation>
    <scope>NUCLEOTIDE SEQUENCE [LARGE SCALE GENOMIC DNA]</scope>
    <source>
        <strain evidence="2">cv. AL8/78</strain>
    </source>
</reference>
<protein>
    <submittedName>
        <fullName evidence="1">Uncharacterized protein</fullName>
    </submittedName>
</protein>
<name>A0A453LM85_AEGTS</name>
<evidence type="ECO:0000313" key="1">
    <source>
        <dbReference type="EnsemblPlants" id="AET5Gv20837600.1"/>
    </source>
</evidence>